<evidence type="ECO:0000256" key="1">
    <source>
        <dbReference type="ARBA" id="ARBA00011440"/>
    </source>
</evidence>
<keyword evidence="12" id="KW-1185">Reference proteome</keyword>
<dbReference type="PRINTS" id="PR00628">
    <property type="entry name" value="INSULINRSI"/>
</dbReference>
<dbReference type="SUPFAM" id="SSF50729">
    <property type="entry name" value="PH domain-like"/>
    <property type="match status" value="2"/>
</dbReference>
<dbReference type="GO" id="GO:0048477">
    <property type="term" value="P:oogenesis"/>
    <property type="evidence" value="ECO:0007669"/>
    <property type="project" value="UniProtKB-KW"/>
</dbReference>
<dbReference type="GO" id="GO:0043548">
    <property type="term" value="F:phosphatidylinositol 3-kinase binding"/>
    <property type="evidence" value="ECO:0007669"/>
    <property type="project" value="TreeGrafter"/>
</dbReference>
<keyword evidence="4" id="KW-0341">Growth regulation</keyword>
<evidence type="ECO:0000313" key="12">
    <source>
        <dbReference type="Proteomes" id="UP000827092"/>
    </source>
</evidence>
<dbReference type="Gene3D" id="2.30.29.30">
    <property type="entry name" value="Pleckstrin-homology domain (PH domain)/Phosphotyrosine-binding domain (PTB)"/>
    <property type="match status" value="2"/>
</dbReference>
<evidence type="ECO:0000256" key="3">
    <source>
        <dbReference type="ARBA" id="ARBA00022553"/>
    </source>
</evidence>
<accession>A0AAV6VM39</accession>
<dbReference type="Proteomes" id="UP000827092">
    <property type="component" value="Unassembled WGS sequence"/>
</dbReference>
<dbReference type="Pfam" id="PF02174">
    <property type="entry name" value="IRS"/>
    <property type="match status" value="1"/>
</dbReference>
<evidence type="ECO:0000256" key="5">
    <source>
        <dbReference type="ARBA" id="ARBA00022737"/>
    </source>
</evidence>
<sequence length="233" mass="26846">MKKKYFVLRTDSDSGAARLEYFKKEENFKTGQPAKRSIQLKFCNNINRRVDVKQKFVIALYLRYECFSVVADTEDCCEEWLIAMLELQLNDSCMNGGATLKPKFAHEWQVTICKKSPASFRKMKGVYTIRWTLSHLRLEKMDETYPHTLEIPLMGIRQCGLKKHYFVIELLRSSVTRAGELWLETKSDIIAQNMCDVIGKLLTTEPGLYSLAVETDSWIHTSKCPNCAGTLSH</sequence>
<dbReference type="SMART" id="SM01244">
    <property type="entry name" value="IRS"/>
    <property type="match status" value="1"/>
</dbReference>
<dbReference type="InterPro" id="IPR039011">
    <property type="entry name" value="IRS"/>
</dbReference>
<evidence type="ECO:0000256" key="9">
    <source>
        <dbReference type="ARBA" id="ARBA00046145"/>
    </source>
</evidence>
<evidence type="ECO:0000256" key="7">
    <source>
        <dbReference type="ARBA" id="ARBA00022943"/>
    </source>
</evidence>
<protein>
    <recommendedName>
        <fullName evidence="2">Insulin receptor substrate 1</fullName>
    </recommendedName>
    <alternativeName>
        <fullName evidence="8">Protein chico</fullName>
    </alternativeName>
</protein>
<comment type="subunit">
    <text evidence="1">Bindings to phosphatidylinositol 3-kinase and SHP2.</text>
</comment>
<dbReference type="GO" id="GO:0005158">
    <property type="term" value="F:insulin receptor binding"/>
    <property type="evidence" value="ECO:0007669"/>
    <property type="project" value="InterPro"/>
</dbReference>
<keyword evidence="5" id="KW-0677">Repeat</keyword>
<dbReference type="EMBL" id="JAFNEN010000067">
    <property type="protein sequence ID" value="KAG8196616.1"/>
    <property type="molecule type" value="Genomic_DNA"/>
</dbReference>
<comment type="caution">
    <text evidence="11">The sequence shown here is derived from an EMBL/GenBank/DDBJ whole genome shotgun (WGS) entry which is preliminary data.</text>
</comment>
<organism evidence="11 12">
    <name type="scientific">Oedothorax gibbosus</name>
    <dbReference type="NCBI Taxonomy" id="931172"/>
    <lineage>
        <taxon>Eukaryota</taxon>
        <taxon>Metazoa</taxon>
        <taxon>Ecdysozoa</taxon>
        <taxon>Arthropoda</taxon>
        <taxon>Chelicerata</taxon>
        <taxon>Arachnida</taxon>
        <taxon>Araneae</taxon>
        <taxon>Araneomorphae</taxon>
        <taxon>Entelegynae</taxon>
        <taxon>Araneoidea</taxon>
        <taxon>Linyphiidae</taxon>
        <taxon>Erigoninae</taxon>
        <taxon>Oedothorax</taxon>
    </lineage>
</organism>
<dbReference type="AlphaFoldDB" id="A0AAV6VM39"/>
<evidence type="ECO:0000256" key="2">
    <source>
        <dbReference type="ARBA" id="ARBA00015710"/>
    </source>
</evidence>
<dbReference type="InterPro" id="IPR011993">
    <property type="entry name" value="PH-like_dom_sf"/>
</dbReference>
<dbReference type="GO" id="GO:0008286">
    <property type="term" value="P:insulin receptor signaling pathway"/>
    <property type="evidence" value="ECO:0007669"/>
    <property type="project" value="InterPro"/>
</dbReference>
<dbReference type="PROSITE" id="PS50003">
    <property type="entry name" value="PH_DOMAIN"/>
    <property type="match status" value="1"/>
</dbReference>
<evidence type="ECO:0000259" key="10">
    <source>
        <dbReference type="PROSITE" id="PS50003"/>
    </source>
</evidence>
<keyword evidence="6" id="KW-0221">Differentiation</keyword>
<dbReference type="InterPro" id="IPR001849">
    <property type="entry name" value="PH_domain"/>
</dbReference>
<evidence type="ECO:0000256" key="4">
    <source>
        <dbReference type="ARBA" id="ARBA00022604"/>
    </source>
</evidence>
<dbReference type="InterPro" id="IPR002404">
    <property type="entry name" value="IRS_PTB"/>
</dbReference>
<proteinExistence type="predicted"/>
<keyword evidence="3" id="KW-0597">Phosphoprotein</keyword>
<evidence type="ECO:0000313" key="11">
    <source>
        <dbReference type="EMBL" id="KAG8196616.1"/>
    </source>
</evidence>
<comment type="function">
    <text evidence="9">Activates phosphatidylinositol 3-kinase when bound to the regulatory p85 subunit. May mediate the control of various cellular processes by insulin-like peptides. When phosphorylated by the insulin receptor binds specifically to various cellular proteins containing SH2 domains. Involved in control of cell proliferation, cell size, and body and organ growth throughout development. Also has a role in a signaling pathway controlling the physiological response required to endure periods of low nutrient conditions. Insulin/insulin-like growth factor (IGF) signaling pathway has a role in regulating aging and is necessary in the ovary for vitellogenic maturation.</text>
</comment>
<dbReference type="PANTHER" id="PTHR10614">
    <property type="entry name" value="INSULIN RECEPTOR SUBSTRATE"/>
    <property type="match status" value="1"/>
</dbReference>
<evidence type="ECO:0000256" key="6">
    <source>
        <dbReference type="ARBA" id="ARBA00022782"/>
    </source>
</evidence>
<keyword evidence="7" id="KW-0896">Oogenesis</keyword>
<dbReference type="GO" id="GO:0005829">
    <property type="term" value="C:cytosol"/>
    <property type="evidence" value="ECO:0007669"/>
    <property type="project" value="TreeGrafter"/>
</dbReference>
<feature type="domain" description="PH" evidence="10">
    <location>
        <begin position="1"/>
        <end position="89"/>
    </location>
</feature>
<dbReference type="GO" id="GO:0005886">
    <property type="term" value="C:plasma membrane"/>
    <property type="evidence" value="ECO:0007669"/>
    <property type="project" value="TreeGrafter"/>
</dbReference>
<reference evidence="11 12" key="1">
    <citation type="journal article" date="2022" name="Nat. Ecol. Evol.">
        <title>A masculinizing supergene underlies an exaggerated male reproductive morph in a spider.</title>
        <authorList>
            <person name="Hendrickx F."/>
            <person name="De Corte Z."/>
            <person name="Sonet G."/>
            <person name="Van Belleghem S.M."/>
            <person name="Kostlbacher S."/>
            <person name="Vangestel C."/>
        </authorList>
    </citation>
    <scope>NUCLEOTIDE SEQUENCE [LARGE SCALE GENOMIC DNA]</scope>
    <source>
        <strain evidence="11">W744_W776</strain>
    </source>
</reference>
<name>A0AAV6VM39_9ARAC</name>
<evidence type="ECO:0000256" key="8">
    <source>
        <dbReference type="ARBA" id="ARBA00033282"/>
    </source>
</evidence>
<gene>
    <name evidence="11" type="ORF">JTE90_014173</name>
</gene>
<dbReference type="PANTHER" id="PTHR10614:SF13">
    <property type="entry name" value="INSULIN RECEPTOR SUBSTRATE 1"/>
    <property type="match status" value="1"/>
</dbReference>